<evidence type="ECO:0000313" key="3">
    <source>
        <dbReference type="Proteomes" id="UP000024635"/>
    </source>
</evidence>
<feature type="transmembrane region" description="Helical" evidence="1">
    <location>
        <begin position="127"/>
        <end position="149"/>
    </location>
</feature>
<accession>A0A016V396</accession>
<sequence length="191" mass="21302">MSVERHSFRHSRPRIAIAFKVYPNAPPSVLLPQTVILKPIHDEIVAATVIILFIFTTTMVSFGTYFALHSFYSLKRQRAILSTRTLALQRSLLLTIIIQACGSLVTLGFPTLLFFTSFLVSYSNQDLINALLLIASSHGSVGTAAMLSVNRNYREKIFRCFSKLNCKIGSDGKNLSDSRILPIQQLPTINI</sequence>
<keyword evidence="1" id="KW-0472">Membrane</keyword>
<feature type="transmembrane region" description="Helical" evidence="1">
    <location>
        <begin position="44"/>
        <end position="71"/>
    </location>
</feature>
<dbReference type="AlphaFoldDB" id="A0A016V396"/>
<gene>
    <name evidence="2" type="primary">Acey_s0019.g3845</name>
    <name evidence="2" type="ORF">Y032_0019g3845</name>
</gene>
<dbReference type="Pfam" id="PF10318">
    <property type="entry name" value="7TM_GPCR_Srh"/>
    <property type="match status" value="1"/>
</dbReference>
<evidence type="ECO:0000256" key="1">
    <source>
        <dbReference type="SAM" id="Phobius"/>
    </source>
</evidence>
<dbReference type="OrthoDB" id="10381864at2759"/>
<keyword evidence="3" id="KW-1185">Reference proteome</keyword>
<keyword evidence="1" id="KW-1133">Transmembrane helix</keyword>
<reference evidence="3" key="1">
    <citation type="journal article" date="2015" name="Nat. Genet.">
        <title>The genome and transcriptome of the zoonotic hookworm Ancylostoma ceylanicum identify infection-specific gene families.</title>
        <authorList>
            <person name="Schwarz E.M."/>
            <person name="Hu Y."/>
            <person name="Antoshechkin I."/>
            <person name="Miller M.M."/>
            <person name="Sternberg P.W."/>
            <person name="Aroian R.V."/>
        </authorList>
    </citation>
    <scope>NUCLEOTIDE SEQUENCE</scope>
    <source>
        <strain evidence="3">HY135</strain>
    </source>
</reference>
<name>A0A016V396_9BILA</name>
<protein>
    <recommendedName>
        <fullName evidence="4">7TM GPCR serpentine receptor class x (Srx) domain-containing protein</fullName>
    </recommendedName>
</protein>
<dbReference type="PANTHER" id="PTHR46891">
    <property type="entry name" value="SERPENTINE RECEPTOR, CLASS H-RELATED"/>
    <property type="match status" value="1"/>
</dbReference>
<feature type="transmembrane region" description="Helical" evidence="1">
    <location>
        <begin position="92"/>
        <end position="115"/>
    </location>
</feature>
<evidence type="ECO:0000313" key="2">
    <source>
        <dbReference type="EMBL" id="EYC21477.1"/>
    </source>
</evidence>
<evidence type="ECO:0008006" key="4">
    <source>
        <dbReference type="Google" id="ProtNLM"/>
    </source>
</evidence>
<dbReference type="InterPro" id="IPR019422">
    <property type="entry name" value="7TM_GPCR_serpentine_rcpt_Srh"/>
</dbReference>
<dbReference type="EMBL" id="JARK01001355">
    <property type="protein sequence ID" value="EYC21477.1"/>
    <property type="molecule type" value="Genomic_DNA"/>
</dbReference>
<organism evidence="2 3">
    <name type="scientific">Ancylostoma ceylanicum</name>
    <dbReference type="NCBI Taxonomy" id="53326"/>
    <lineage>
        <taxon>Eukaryota</taxon>
        <taxon>Metazoa</taxon>
        <taxon>Ecdysozoa</taxon>
        <taxon>Nematoda</taxon>
        <taxon>Chromadorea</taxon>
        <taxon>Rhabditida</taxon>
        <taxon>Rhabditina</taxon>
        <taxon>Rhabditomorpha</taxon>
        <taxon>Strongyloidea</taxon>
        <taxon>Ancylostomatidae</taxon>
        <taxon>Ancylostomatinae</taxon>
        <taxon>Ancylostoma</taxon>
    </lineage>
</organism>
<keyword evidence="1" id="KW-0812">Transmembrane</keyword>
<dbReference type="Proteomes" id="UP000024635">
    <property type="component" value="Unassembled WGS sequence"/>
</dbReference>
<proteinExistence type="predicted"/>
<comment type="caution">
    <text evidence="2">The sequence shown here is derived from an EMBL/GenBank/DDBJ whole genome shotgun (WGS) entry which is preliminary data.</text>
</comment>